<dbReference type="SMART" id="SM00320">
    <property type="entry name" value="WD40"/>
    <property type="match status" value="9"/>
</dbReference>
<feature type="region of interest" description="Disordered" evidence="4">
    <location>
        <begin position="1"/>
        <end position="39"/>
    </location>
</feature>
<feature type="repeat" description="WD" evidence="3">
    <location>
        <begin position="1068"/>
        <end position="1103"/>
    </location>
</feature>
<feature type="repeat" description="WD" evidence="3">
    <location>
        <begin position="900"/>
        <end position="941"/>
    </location>
</feature>
<evidence type="ECO:0000256" key="1">
    <source>
        <dbReference type="ARBA" id="ARBA00022574"/>
    </source>
</evidence>
<comment type="caution">
    <text evidence="6">The sequence shown here is derived from an EMBL/GenBank/DDBJ whole genome shotgun (WGS) entry which is preliminary data.</text>
</comment>
<feature type="repeat" description="WD" evidence="3">
    <location>
        <begin position="1026"/>
        <end position="1067"/>
    </location>
</feature>
<dbReference type="Pfam" id="PF24883">
    <property type="entry name" value="NPHP3_N"/>
    <property type="match status" value="1"/>
</dbReference>
<dbReference type="GO" id="GO:1990234">
    <property type="term" value="C:transferase complex"/>
    <property type="evidence" value="ECO:0007669"/>
    <property type="project" value="UniProtKB-ARBA"/>
</dbReference>
<dbReference type="SUPFAM" id="SSF50978">
    <property type="entry name" value="WD40 repeat-like"/>
    <property type="match status" value="2"/>
</dbReference>
<dbReference type="InterPro" id="IPR015943">
    <property type="entry name" value="WD40/YVTN_repeat-like_dom_sf"/>
</dbReference>
<evidence type="ECO:0000259" key="5">
    <source>
        <dbReference type="Pfam" id="PF24883"/>
    </source>
</evidence>
<dbReference type="InterPro" id="IPR001680">
    <property type="entry name" value="WD40_rpt"/>
</dbReference>
<gene>
    <name evidence="6" type="ORF">R3P38DRAFT_2545858</name>
</gene>
<accession>A0AAW0ALC9</accession>
<evidence type="ECO:0000256" key="4">
    <source>
        <dbReference type="SAM" id="MobiDB-lite"/>
    </source>
</evidence>
<dbReference type="PROSITE" id="PS50294">
    <property type="entry name" value="WD_REPEATS_REGION"/>
    <property type="match status" value="8"/>
</dbReference>
<evidence type="ECO:0000313" key="7">
    <source>
        <dbReference type="Proteomes" id="UP001362999"/>
    </source>
</evidence>
<dbReference type="InterPro" id="IPR059179">
    <property type="entry name" value="MLKL-like_MCAfunc"/>
</dbReference>
<feature type="repeat" description="WD" evidence="3">
    <location>
        <begin position="858"/>
        <end position="890"/>
    </location>
</feature>
<dbReference type="InterPro" id="IPR020472">
    <property type="entry name" value="WD40_PAC1"/>
</dbReference>
<dbReference type="CDD" id="cd21037">
    <property type="entry name" value="MLKL_NTD"/>
    <property type="match status" value="1"/>
</dbReference>
<dbReference type="Gene3D" id="2.130.10.10">
    <property type="entry name" value="YVTN repeat-like/Quinoprotein amine dehydrogenase"/>
    <property type="match status" value="3"/>
</dbReference>
<feature type="domain" description="Nephrocystin 3-like N-terminal" evidence="5">
    <location>
        <begin position="246"/>
        <end position="414"/>
    </location>
</feature>
<dbReference type="PRINTS" id="PR00320">
    <property type="entry name" value="GPROTEINBRPT"/>
</dbReference>
<feature type="repeat" description="WD" evidence="3">
    <location>
        <begin position="942"/>
        <end position="983"/>
    </location>
</feature>
<dbReference type="InterPro" id="IPR027417">
    <property type="entry name" value="P-loop_NTPase"/>
</dbReference>
<dbReference type="AlphaFoldDB" id="A0AAW0ALC9"/>
<dbReference type="CDD" id="cd00200">
    <property type="entry name" value="WD40"/>
    <property type="match status" value="1"/>
</dbReference>
<keyword evidence="2" id="KW-0677">Repeat</keyword>
<dbReference type="InterPro" id="IPR036322">
    <property type="entry name" value="WD40_repeat_dom_sf"/>
</dbReference>
<reference evidence="6 7" key="1">
    <citation type="journal article" date="2024" name="J Genomics">
        <title>Draft genome sequencing and assembly of Favolaschia claudopus CIRM-BRFM 2984 isolated from oak limbs.</title>
        <authorList>
            <person name="Navarro D."/>
            <person name="Drula E."/>
            <person name="Chaduli D."/>
            <person name="Cazenave R."/>
            <person name="Ahrendt S."/>
            <person name="Wang J."/>
            <person name="Lipzen A."/>
            <person name="Daum C."/>
            <person name="Barry K."/>
            <person name="Grigoriev I.V."/>
            <person name="Favel A."/>
            <person name="Rosso M.N."/>
            <person name="Martin F."/>
        </authorList>
    </citation>
    <scope>NUCLEOTIDE SEQUENCE [LARGE SCALE GENOMIC DNA]</scope>
    <source>
        <strain evidence="6 7">CIRM-BRFM 2984</strain>
    </source>
</reference>
<dbReference type="Proteomes" id="UP001362999">
    <property type="component" value="Unassembled WGS sequence"/>
</dbReference>
<protein>
    <submittedName>
        <fullName evidence="6">WD40-repeat-containing domain protein</fullName>
    </submittedName>
</protein>
<keyword evidence="1 3" id="KW-0853">WD repeat</keyword>
<evidence type="ECO:0000313" key="6">
    <source>
        <dbReference type="EMBL" id="KAK7013672.1"/>
    </source>
</evidence>
<sequence>MAQPRRRSFLGGLGGLIDKARSRSGSASSSTPPQIQASSSSNVYLTAGGLPAASASDQSLARRAGTVYEGLKTVFQGLYDTSDMFLPLKTAAGVLLWICETVDMVLDNRTELEDFQAKLTAILTVVTKYKRDGGISALDLRIKMFCEAIDRQMQAVKTLQQRSLATRTAERNKDVKIVSKALRDMNSICDIFQMDTQLNIEGRVEDIDIRVRTILQASSINRLRYDMISYKTRHSSYGDPSGCMQGTREKILADLETWALDENSSKLYWLVGIAGTGKSTISQTYCEILQHRNILGASFFCSRGTDQGRNARLIIPSVAYSLAMASPPIKAEILKAITDDPTLAETNYNDTKDQLNKLVLRPLQVSLGQNIKTYKVVVIDALDECSDLRRAAALIRTFHNSMSQLPLKILIASRDEAPIRQIFNTLPTTTFYLHEVETDLVAEDIRKYIEKSLADILELNGATQQSWPSPQELSAFLAQCGKLFIYAATAIRYINDEDGNYQRRLSALIDPTKQHRSALQTAEIDDLYAQIIENACNPRLNEPQEIAHMKECLAAVIFAFTPLTVAAISHLLKIDASSAFSAIRSLIHVASPVSRESLVTVFHASFPDFITNPTRCSPTRCPLFQALQSSEEHSNLAIKCLRLMNNLLQENMCAVSGTSLISRKSHNNSLNHVSKIPRALQYACLYWMSHVKEIGDPNWAGLNDLYIFMDRHLLHWIECLSILGELQVAVDSLIQLATCFLKFSKADTDYLALLKDFVRYLQLSFQCIKQCCSESYHSGLVWVPHDSIVRRMHPRNSSIPRVIIGLPDSWSPTELILEIGAFVNSIAVSQDGTRIACGSNHNIIHIWNAYSGDLHLELRGHMALVNSVAFSPNGSQLVSCSDDGTVWIWNALFGHKQQELTGHSQRVNCVAFSPTGKLVVTGSDDKLIRLYDTTSGNLTQQLIAHTHIINTVAFSPDSTLLVSGANNGVMYRWDIASGEVQFELKSSRSAVTSLAFSPDGTRIASASGNQGIQIWDSHSGMKIMDLKTEREWISSVAWSPDSNRVVSGSYDNLVKIWDAMTGDIEVNLKGHTNTVESVVFTPDGQQIVTASADSTIRFWSIASLGGSTHREGHTEAVIAVAFSLDGNWIASGSRDTTICLWNALTGELEQKLTGHTGFVHHVAFASNSTIVISGSTDDTIRVWFTLDHEVEVVDRPSVNLPNGTKIHRVDPGEFSVEYQPTPTIQKIACLSEDHAWIMSATQDCWIPPEYRDPLSVAVWGEKICFGYHSGRVVIVDMA</sequence>
<proteinExistence type="predicted"/>
<dbReference type="Pfam" id="PF00400">
    <property type="entry name" value="WD40"/>
    <property type="match status" value="9"/>
</dbReference>
<dbReference type="SUPFAM" id="SSF52540">
    <property type="entry name" value="P-loop containing nucleoside triphosphate hydrolases"/>
    <property type="match status" value="1"/>
</dbReference>
<evidence type="ECO:0000256" key="3">
    <source>
        <dbReference type="PROSITE-ProRule" id="PRU00221"/>
    </source>
</evidence>
<name>A0AAW0ALC9_9AGAR</name>
<keyword evidence="7" id="KW-1185">Reference proteome</keyword>
<feature type="repeat" description="WD" evidence="3">
    <location>
        <begin position="984"/>
        <end position="1025"/>
    </location>
</feature>
<organism evidence="6 7">
    <name type="scientific">Favolaschia claudopus</name>
    <dbReference type="NCBI Taxonomy" id="2862362"/>
    <lineage>
        <taxon>Eukaryota</taxon>
        <taxon>Fungi</taxon>
        <taxon>Dikarya</taxon>
        <taxon>Basidiomycota</taxon>
        <taxon>Agaricomycotina</taxon>
        <taxon>Agaricomycetes</taxon>
        <taxon>Agaricomycetidae</taxon>
        <taxon>Agaricales</taxon>
        <taxon>Marasmiineae</taxon>
        <taxon>Mycenaceae</taxon>
        <taxon>Favolaschia</taxon>
    </lineage>
</organism>
<feature type="repeat" description="WD" evidence="3">
    <location>
        <begin position="1110"/>
        <end position="1151"/>
    </location>
</feature>
<evidence type="ECO:0000256" key="2">
    <source>
        <dbReference type="ARBA" id="ARBA00022737"/>
    </source>
</evidence>
<dbReference type="PANTHER" id="PTHR22847:SF637">
    <property type="entry name" value="WD REPEAT DOMAIN 5B"/>
    <property type="match status" value="1"/>
</dbReference>
<feature type="repeat" description="WD" evidence="3">
    <location>
        <begin position="1152"/>
        <end position="1183"/>
    </location>
</feature>
<dbReference type="PANTHER" id="PTHR22847">
    <property type="entry name" value="WD40 REPEAT PROTEIN"/>
    <property type="match status" value="1"/>
</dbReference>
<dbReference type="Gene3D" id="3.40.50.300">
    <property type="entry name" value="P-loop containing nucleotide triphosphate hydrolases"/>
    <property type="match status" value="1"/>
</dbReference>
<dbReference type="InterPro" id="IPR056884">
    <property type="entry name" value="NPHP3-like_N"/>
</dbReference>
<dbReference type="GO" id="GO:0005634">
    <property type="term" value="C:nucleus"/>
    <property type="evidence" value="ECO:0007669"/>
    <property type="project" value="TreeGrafter"/>
</dbReference>
<dbReference type="EMBL" id="JAWWNJ010000058">
    <property type="protein sequence ID" value="KAK7013672.1"/>
    <property type="molecule type" value="Genomic_DNA"/>
</dbReference>
<dbReference type="PROSITE" id="PS50082">
    <property type="entry name" value="WD_REPEATS_2"/>
    <property type="match status" value="8"/>
</dbReference>